<dbReference type="SUPFAM" id="SSF53335">
    <property type="entry name" value="S-adenosyl-L-methionine-dependent methyltransferases"/>
    <property type="match status" value="1"/>
</dbReference>
<dbReference type="Gene3D" id="3.40.50.150">
    <property type="entry name" value="Vaccinia Virus protein VP39"/>
    <property type="match status" value="1"/>
</dbReference>
<evidence type="ECO:0000256" key="4">
    <source>
        <dbReference type="ARBA" id="ARBA00025707"/>
    </source>
</evidence>
<dbReference type="InterPro" id="IPR029063">
    <property type="entry name" value="SAM-dependent_MTases_sf"/>
</dbReference>
<dbReference type="PANTHER" id="PTHR44307:SF2">
    <property type="entry name" value="PHOSPHOETHANOLAMINE METHYLTRANSFERASE ISOFORM X1"/>
    <property type="match status" value="1"/>
</dbReference>
<dbReference type="PANTHER" id="PTHR44307">
    <property type="entry name" value="PHOSPHOETHANOLAMINE METHYLTRANSFERASE"/>
    <property type="match status" value="1"/>
</dbReference>
<dbReference type="Proteomes" id="UP000481043">
    <property type="component" value="Unassembled WGS sequence"/>
</dbReference>
<organism evidence="6 7">
    <name type="scientific">Bacillus mesophilus</name>
    <dbReference type="NCBI Taxonomy" id="1808955"/>
    <lineage>
        <taxon>Bacteria</taxon>
        <taxon>Bacillati</taxon>
        <taxon>Bacillota</taxon>
        <taxon>Bacilli</taxon>
        <taxon>Bacillales</taxon>
        <taxon>Bacillaceae</taxon>
        <taxon>Bacillus</taxon>
    </lineage>
</organism>
<comment type="caution">
    <text evidence="6">The sequence shown here is derived from an EMBL/GenBank/DDBJ whole genome shotgun (WGS) entry which is preliminary data.</text>
</comment>
<accession>A0A6M0Q606</accession>
<reference evidence="6 7" key="1">
    <citation type="submission" date="2020-02" db="EMBL/GenBank/DDBJ databases">
        <title>Bacillus aquiflavi sp. nov., isolated from yellow water of strong flavor Chinese baijiu in Yibin region of China.</title>
        <authorList>
            <person name="Xie J."/>
        </authorList>
    </citation>
    <scope>NUCLEOTIDE SEQUENCE [LARGE SCALE GENOMIC DNA]</scope>
    <source>
        <strain evidence="6 7">SA4</strain>
    </source>
</reference>
<evidence type="ECO:0000259" key="5">
    <source>
        <dbReference type="Pfam" id="PF08241"/>
    </source>
</evidence>
<evidence type="ECO:0000256" key="3">
    <source>
        <dbReference type="ARBA" id="ARBA00022679"/>
    </source>
</evidence>
<keyword evidence="3 6" id="KW-0808">Transferase</keyword>
<protein>
    <submittedName>
        <fullName evidence="6">Methyltransferase domain-containing protein</fullName>
    </submittedName>
</protein>
<proteinExistence type="predicted"/>
<dbReference type="Pfam" id="PF08241">
    <property type="entry name" value="Methyltransf_11"/>
    <property type="match status" value="1"/>
</dbReference>
<dbReference type="EMBL" id="JAAIWM010000001">
    <property type="protein sequence ID" value="NEY70548.1"/>
    <property type="molecule type" value="Genomic_DNA"/>
</dbReference>
<name>A0A6M0Q606_9BACI</name>
<dbReference type="InterPro" id="IPR013216">
    <property type="entry name" value="Methyltransf_11"/>
</dbReference>
<keyword evidence="7" id="KW-1185">Reference proteome</keyword>
<keyword evidence="2 6" id="KW-0489">Methyltransferase</keyword>
<gene>
    <name evidence="6" type="ORF">G4D63_02225</name>
</gene>
<dbReference type="GO" id="GO:0008757">
    <property type="term" value="F:S-adenosylmethionine-dependent methyltransferase activity"/>
    <property type="evidence" value="ECO:0007669"/>
    <property type="project" value="InterPro"/>
</dbReference>
<dbReference type="CDD" id="cd02440">
    <property type="entry name" value="AdoMet_MTases"/>
    <property type="match status" value="1"/>
</dbReference>
<evidence type="ECO:0000256" key="2">
    <source>
        <dbReference type="ARBA" id="ARBA00022603"/>
    </source>
</evidence>
<comment type="pathway">
    <text evidence="4">Phospholipid metabolism.</text>
</comment>
<sequence length="237" mass="27144">MTYSYTDLLALFGIGGAHPGGLTLTRALLDELKLESSTEFLEVGCGTGQTTAHISNHYPCQLYAIDQHPVMVEKAKKRLAIDEQSRIVEASAENLPFVNQKFDYVLSESVTAFTNINVSLSEYFRVLKDSGQLLLIEMTKLESMSTQESKELLNFYQFREILTEEEWKKRLIEVGFTDIQTFSISLDELLPEEDDFTEFDISPDLDPNLFDILDQHDQLTQHYQNKLGFRVFFCNKS</sequence>
<evidence type="ECO:0000256" key="1">
    <source>
        <dbReference type="ARBA" id="ARBA00005189"/>
    </source>
</evidence>
<comment type="pathway">
    <text evidence="1">Lipid metabolism.</text>
</comment>
<evidence type="ECO:0000313" key="7">
    <source>
        <dbReference type="Proteomes" id="UP000481043"/>
    </source>
</evidence>
<dbReference type="GO" id="GO:0032259">
    <property type="term" value="P:methylation"/>
    <property type="evidence" value="ECO:0007669"/>
    <property type="project" value="UniProtKB-KW"/>
</dbReference>
<evidence type="ECO:0000313" key="6">
    <source>
        <dbReference type="EMBL" id="NEY70548.1"/>
    </source>
</evidence>
<dbReference type="RefSeq" id="WP_163177252.1">
    <property type="nucleotide sequence ID" value="NZ_JAAIWM010000001.1"/>
</dbReference>
<feature type="domain" description="Methyltransferase type 11" evidence="5">
    <location>
        <begin position="41"/>
        <end position="134"/>
    </location>
</feature>
<dbReference type="AlphaFoldDB" id="A0A6M0Q606"/>